<dbReference type="EMBL" id="CAXAMN010020447">
    <property type="protein sequence ID" value="CAK9056147.1"/>
    <property type="molecule type" value="Genomic_DNA"/>
</dbReference>
<protein>
    <submittedName>
        <fullName evidence="1">Uncharacterized protein</fullName>
    </submittedName>
</protein>
<evidence type="ECO:0000313" key="1">
    <source>
        <dbReference type="EMBL" id="CAK9056147.1"/>
    </source>
</evidence>
<comment type="caution">
    <text evidence="1">The sequence shown here is derived from an EMBL/GenBank/DDBJ whole genome shotgun (WGS) entry which is preliminary data.</text>
</comment>
<organism evidence="1 2">
    <name type="scientific">Durusdinium trenchii</name>
    <dbReference type="NCBI Taxonomy" id="1381693"/>
    <lineage>
        <taxon>Eukaryota</taxon>
        <taxon>Sar</taxon>
        <taxon>Alveolata</taxon>
        <taxon>Dinophyceae</taxon>
        <taxon>Suessiales</taxon>
        <taxon>Symbiodiniaceae</taxon>
        <taxon>Durusdinium</taxon>
    </lineage>
</organism>
<keyword evidence="2" id="KW-1185">Reference proteome</keyword>
<name>A0ABP0MZQ7_9DINO</name>
<gene>
    <name evidence="1" type="ORF">CCMP2556_LOCUS27857</name>
</gene>
<evidence type="ECO:0000313" key="2">
    <source>
        <dbReference type="Proteomes" id="UP001642484"/>
    </source>
</evidence>
<dbReference type="Proteomes" id="UP001642484">
    <property type="component" value="Unassembled WGS sequence"/>
</dbReference>
<proteinExistence type="predicted"/>
<accession>A0ABP0MZQ7</accession>
<sequence>MSGALRLYHVEDATTRRGSSSSSFLRDELDDVFLNAIGSGDVSLKFAHSAGAIYGSEAIRTDRESDFHAMARKHGMSLGCELSYVPLPVVIGEDENGDPVVALENWPFILPHTYVQALLDAGYHDHLVSYRDHAVYWQNMKREYPDHPVAAHPDRWRHCFGATLYGDEATANNESWLHLLWVSDHSPNPTNSLVSRNVIAVIPSSRYVYDEETGRNMTVQTALHAVVNSFNQLSTVGAQVVDPISKEVVAEHFWYCMGVRGDWKAFCQMLCLTREPAKNEAVCFTKAWL</sequence>
<reference evidence="1 2" key="1">
    <citation type="submission" date="2024-02" db="EMBL/GenBank/DDBJ databases">
        <authorList>
            <person name="Chen Y."/>
            <person name="Shah S."/>
            <person name="Dougan E. K."/>
            <person name="Thang M."/>
            <person name="Chan C."/>
        </authorList>
    </citation>
    <scope>NUCLEOTIDE SEQUENCE [LARGE SCALE GENOMIC DNA]</scope>
</reference>